<dbReference type="PRINTS" id="PR00111">
    <property type="entry name" value="ABHYDROLASE"/>
</dbReference>
<comment type="caution">
    <text evidence="2">The sequence shown here is derived from an EMBL/GenBank/DDBJ whole genome shotgun (WGS) entry which is preliminary data.</text>
</comment>
<dbReference type="InterPro" id="IPR029058">
    <property type="entry name" value="AB_hydrolase_fold"/>
</dbReference>
<keyword evidence="3" id="KW-1185">Reference proteome</keyword>
<dbReference type="Gene3D" id="3.40.50.1820">
    <property type="entry name" value="alpha/beta hydrolase"/>
    <property type="match status" value="1"/>
</dbReference>
<keyword evidence="2" id="KW-0378">Hydrolase</keyword>
<dbReference type="SUPFAM" id="SSF53474">
    <property type="entry name" value="alpha/beta-Hydrolases"/>
    <property type="match status" value="1"/>
</dbReference>
<evidence type="ECO:0000259" key="1">
    <source>
        <dbReference type="Pfam" id="PF00561"/>
    </source>
</evidence>
<evidence type="ECO:0000313" key="2">
    <source>
        <dbReference type="EMBL" id="MCU7551679.1"/>
    </source>
</evidence>
<dbReference type="PANTHER" id="PTHR43798:SF33">
    <property type="entry name" value="HYDROLASE, PUTATIVE (AFU_ORTHOLOGUE AFUA_2G14860)-RELATED"/>
    <property type="match status" value="1"/>
</dbReference>
<dbReference type="Pfam" id="PF00561">
    <property type="entry name" value="Abhydrolase_1"/>
    <property type="match status" value="1"/>
</dbReference>
<reference evidence="2" key="2">
    <citation type="submission" date="2023-04" db="EMBL/GenBank/DDBJ databases">
        <title>Paracnuella aquatica gen. nov., sp. nov., a member of the family Chitinophagaceae isolated from a hot spring.</title>
        <authorList>
            <person name="Wang C."/>
        </authorList>
    </citation>
    <scope>NUCLEOTIDE SEQUENCE</scope>
    <source>
        <strain evidence="2">LB-8</strain>
    </source>
</reference>
<organism evidence="2 3">
    <name type="scientific">Paraflavisolibacter caeni</name>
    <dbReference type="NCBI Taxonomy" id="2982496"/>
    <lineage>
        <taxon>Bacteria</taxon>
        <taxon>Pseudomonadati</taxon>
        <taxon>Bacteroidota</taxon>
        <taxon>Chitinophagia</taxon>
        <taxon>Chitinophagales</taxon>
        <taxon>Chitinophagaceae</taxon>
        <taxon>Paraflavisolibacter</taxon>
    </lineage>
</organism>
<protein>
    <submittedName>
        <fullName evidence="2">Alpha/beta hydrolase</fullName>
    </submittedName>
</protein>
<dbReference type="RefSeq" id="WP_279299115.1">
    <property type="nucleotide sequence ID" value="NZ_JAOTIF010000022.1"/>
</dbReference>
<evidence type="ECO:0000313" key="3">
    <source>
        <dbReference type="Proteomes" id="UP001155483"/>
    </source>
</evidence>
<dbReference type="GO" id="GO:0016020">
    <property type="term" value="C:membrane"/>
    <property type="evidence" value="ECO:0007669"/>
    <property type="project" value="TreeGrafter"/>
</dbReference>
<proteinExistence type="predicted"/>
<dbReference type="Proteomes" id="UP001155483">
    <property type="component" value="Unassembled WGS sequence"/>
</dbReference>
<sequence>MQYELKEYQKVKFIEEGQGEPLVLLHGLFGALSNFQYLIEYFKHQYKVVVPILPLLELDLLHTSVGGLAKYIHKFLEARDYKNIHLLGNSLGGHVALVYILKHPERVKSLILTGSSGLFENGMGDTYPKRGDYEYVRKKAEVTFYDPKIATKEMVDEVFSITNNRLKVIKIIALAKSAIRNNLGEELNNVKQPTLLIWGNNDIVTPPFVGREFQRLIPNSELHFVDKCGHAPMMEVPEEFNVILHKFLKKLNEPATVI</sequence>
<dbReference type="AlphaFoldDB" id="A0A9X3BGY4"/>
<dbReference type="PANTHER" id="PTHR43798">
    <property type="entry name" value="MONOACYLGLYCEROL LIPASE"/>
    <property type="match status" value="1"/>
</dbReference>
<gene>
    <name evidence="2" type="ORF">OCK74_21340</name>
</gene>
<dbReference type="InterPro" id="IPR050266">
    <property type="entry name" value="AB_hydrolase_sf"/>
</dbReference>
<dbReference type="GO" id="GO:0016787">
    <property type="term" value="F:hydrolase activity"/>
    <property type="evidence" value="ECO:0007669"/>
    <property type="project" value="UniProtKB-KW"/>
</dbReference>
<name>A0A9X3BGY4_9BACT</name>
<accession>A0A9X3BGY4</accession>
<dbReference type="EMBL" id="JAOTIF010000022">
    <property type="protein sequence ID" value="MCU7551679.1"/>
    <property type="molecule type" value="Genomic_DNA"/>
</dbReference>
<reference evidence="2" key="1">
    <citation type="submission" date="2022-09" db="EMBL/GenBank/DDBJ databases">
        <authorList>
            <person name="Yuan C."/>
            <person name="Ke Z."/>
        </authorList>
    </citation>
    <scope>NUCLEOTIDE SEQUENCE</scope>
    <source>
        <strain evidence="2">LB-8</strain>
    </source>
</reference>
<dbReference type="InterPro" id="IPR000073">
    <property type="entry name" value="AB_hydrolase_1"/>
</dbReference>
<feature type="domain" description="AB hydrolase-1" evidence="1">
    <location>
        <begin position="21"/>
        <end position="235"/>
    </location>
</feature>